<dbReference type="RefSeq" id="WP_087879701.1">
    <property type="nucleotide sequence ID" value="NZ_CAUSRC010000016.1"/>
</dbReference>
<dbReference type="InterPro" id="IPR025671">
    <property type="entry name" value="HXXEE"/>
</dbReference>
<evidence type="ECO:0000313" key="1">
    <source>
        <dbReference type="EMBL" id="PDP44335.1"/>
    </source>
</evidence>
<comment type="caution">
    <text evidence="1">The sequence shown here is derived from an EMBL/GenBank/DDBJ whole genome shotgun (WGS) entry which is preliminary data.</text>
</comment>
<protein>
    <submittedName>
        <fullName evidence="1">HXXEE domain-containing protein</fullName>
    </submittedName>
</protein>
<dbReference type="OrthoDB" id="5195477at2"/>
<evidence type="ECO:0000313" key="2">
    <source>
        <dbReference type="Proteomes" id="UP000219259"/>
    </source>
</evidence>
<reference evidence="1 2" key="1">
    <citation type="submission" date="2017-09" db="EMBL/GenBank/DDBJ databases">
        <title>Phase variable restriction modification systems are present in the genome sequences of periodontal pathogens Prevotella intermedia, Tannerella forsythia and Porphyromonas gingivalis.</title>
        <authorList>
            <person name="Haigh R.D."/>
            <person name="Crawford L."/>
            <person name="Ralph J."/>
            <person name="Wanford J."/>
            <person name="Vartoukian S.R."/>
            <person name="Hijazib K."/>
            <person name="Wade W."/>
            <person name="Oggioni M.R."/>
        </authorList>
    </citation>
    <scope>NUCLEOTIDE SEQUENCE [LARGE SCALE GENOMIC DNA]</scope>
    <source>
        <strain evidence="1 2">WW11663</strain>
    </source>
</reference>
<name>A0A2A6E8N4_TANFO</name>
<dbReference type="AlphaFoldDB" id="A0A2A6E8N4"/>
<dbReference type="Pfam" id="PF13787">
    <property type="entry name" value="HXXEE"/>
    <property type="match status" value="1"/>
</dbReference>
<accession>A0A2A6E8N4</accession>
<dbReference type="Proteomes" id="UP000219259">
    <property type="component" value="Unassembled WGS sequence"/>
</dbReference>
<sequence length="36" mass="4525">MTHLQFLMILLPIVFMVHDFEEIIMFRSWLERNKDM</sequence>
<dbReference type="GeneID" id="34760306"/>
<proteinExistence type="predicted"/>
<dbReference type="EMBL" id="NSLJ01000008">
    <property type="protein sequence ID" value="PDP44335.1"/>
    <property type="molecule type" value="Genomic_DNA"/>
</dbReference>
<organism evidence="1 2">
    <name type="scientific">Tannerella forsythia</name>
    <name type="common">Bacteroides forsythus</name>
    <dbReference type="NCBI Taxonomy" id="28112"/>
    <lineage>
        <taxon>Bacteria</taxon>
        <taxon>Pseudomonadati</taxon>
        <taxon>Bacteroidota</taxon>
        <taxon>Bacteroidia</taxon>
        <taxon>Bacteroidales</taxon>
        <taxon>Tannerellaceae</taxon>
        <taxon>Tannerella</taxon>
    </lineage>
</organism>
<gene>
    <name evidence="1" type="ORF">CLI86_04505</name>
</gene>